<name>A0A845BJN0_9NEIS</name>
<sequence>MLSIRQRWARVTLIYTYSQAYSRLVCAIFSINTRTAIAAARISTLHRPDFL</sequence>
<dbReference type="RefSeq" id="WP_160795425.1">
    <property type="nucleotide sequence ID" value="NZ_WSSB01000004.1"/>
</dbReference>
<proteinExistence type="predicted"/>
<dbReference type="EMBL" id="WSSB01000004">
    <property type="protein sequence ID" value="MXR36389.1"/>
    <property type="molecule type" value="Genomic_DNA"/>
</dbReference>
<organism evidence="1 2">
    <name type="scientific">Craterilacuibacter sinensis</name>
    <dbReference type="NCBI Taxonomy" id="2686017"/>
    <lineage>
        <taxon>Bacteria</taxon>
        <taxon>Pseudomonadati</taxon>
        <taxon>Pseudomonadota</taxon>
        <taxon>Betaproteobacteria</taxon>
        <taxon>Neisseriales</taxon>
        <taxon>Neisseriaceae</taxon>
        <taxon>Craterilacuibacter</taxon>
    </lineage>
</organism>
<reference evidence="1 2" key="1">
    <citation type="submission" date="2019-12" db="EMBL/GenBank/DDBJ databases">
        <title>Neisseriaceae gen. nov. sp. Genome sequencing and assembly.</title>
        <authorList>
            <person name="Liu Z."/>
            <person name="Li A."/>
        </authorList>
    </citation>
    <scope>NUCLEOTIDE SEQUENCE [LARGE SCALE GENOMIC DNA]</scope>
    <source>
        <strain evidence="1 2">B2N2-7</strain>
    </source>
</reference>
<gene>
    <name evidence="1" type="ORF">GQF02_05310</name>
</gene>
<dbReference type="AlphaFoldDB" id="A0A845BJN0"/>
<dbReference type="Proteomes" id="UP000467214">
    <property type="component" value="Unassembled WGS sequence"/>
</dbReference>
<accession>A0A845BJN0</accession>
<comment type="caution">
    <text evidence="1">The sequence shown here is derived from an EMBL/GenBank/DDBJ whole genome shotgun (WGS) entry which is preliminary data.</text>
</comment>
<protein>
    <submittedName>
        <fullName evidence="1">Uncharacterized protein</fullName>
    </submittedName>
</protein>
<keyword evidence="2" id="KW-1185">Reference proteome</keyword>
<evidence type="ECO:0000313" key="1">
    <source>
        <dbReference type="EMBL" id="MXR36389.1"/>
    </source>
</evidence>
<evidence type="ECO:0000313" key="2">
    <source>
        <dbReference type="Proteomes" id="UP000467214"/>
    </source>
</evidence>